<dbReference type="Proteomes" id="UP000694924">
    <property type="component" value="Unplaced"/>
</dbReference>
<accession>A0ABM1J9H2</accession>
<evidence type="ECO:0000256" key="1">
    <source>
        <dbReference type="ARBA" id="ARBA00004245"/>
    </source>
</evidence>
<feature type="compositionally biased region" description="Acidic residues" evidence="6">
    <location>
        <begin position="323"/>
        <end position="334"/>
    </location>
</feature>
<feature type="compositionally biased region" description="Basic and acidic residues" evidence="6">
    <location>
        <begin position="338"/>
        <end position="350"/>
    </location>
</feature>
<comment type="subcellular location">
    <subcellularLocation>
        <location evidence="1">Cytoplasm</location>
        <location evidence="1">Cytoskeleton</location>
    </subcellularLocation>
</comment>
<evidence type="ECO:0000256" key="4">
    <source>
        <dbReference type="ARBA" id="ARBA00022490"/>
    </source>
</evidence>
<dbReference type="GeneID" id="107073135"/>
<evidence type="ECO:0000256" key="6">
    <source>
        <dbReference type="SAM" id="MobiDB-lite"/>
    </source>
</evidence>
<dbReference type="InterPro" id="IPR011990">
    <property type="entry name" value="TPR-like_helical_dom_sf"/>
</dbReference>
<feature type="region of interest" description="Disordered" evidence="6">
    <location>
        <begin position="321"/>
        <end position="350"/>
    </location>
</feature>
<dbReference type="SUPFAM" id="SSF48452">
    <property type="entry name" value="TPR-like"/>
    <property type="match status" value="1"/>
</dbReference>
<reference evidence="8" key="1">
    <citation type="submission" date="2025-08" db="UniProtKB">
        <authorList>
            <consortium name="RefSeq"/>
        </authorList>
    </citation>
    <scope>IDENTIFICATION</scope>
    <source>
        <tissue evidence="8">Whole body</tissue>
    </source>
</reference>
<keyword evidence="5" id="KW-0206">Cytoskeleton</keyword>
<evidence type="ECO:0000313" key="7">
    <source>
        <dbReference type="Proteomes" id="UP000694924"/>
    </source>
</evidence>
<protein>
    <recommendedName>
        <fullName evidence="3">KIF-binding protein</fullName>
    </recommendedName>
</protein>
<keyword evidence="7" id="KW-1185">Reference proteome</keyword>
<sequence length="613" mass="71274">MLYEELNANFPLIMDKFAKVKELLDEHNKLNLEREPYKLKYAAIELLKEIELDLNNRLNNEPEEKDNDMLTILLATAHLKTGLLNADTEELKTAEEQFMKCIDLLRGRELEPKSIVLVIAALNHLGIIWSQWSQPEKAKTFLDRAKQIYKDYTDQPNPEEPIDLISSFDIVDTKEGLSFKQVLDKLNILTLYYLAQVYGALKNHHKSAVYCHITLRMQLEQNEITNDLDYIEWALNAATLSQCFLTNEGFTQARHHLAAAYYILEKYEQIMKDKESEMDSEVAAAEHERFKHRSADVARCWAKYGILLLSSSINRLVKKVESEETDSNDTEDSSQLDSKGEKDSEKDTEKSYDDLKFDSLMDDIKPIVNQITDAYLLDFDDAKPVFLNVQKWLDLAKTYYTLENHASDYVEIIRDLSSAYKYLSFFEENEDRQAKMHKRRIDILEATVKELNPQYYKNVCRRIWIELSTTYSDILDIKLDRLRANNDRAEPQALNKINNLAKSAIKSYQFFLDSLDSNTTDGRNITFPADLEQPALSAYFLMGGLYNKMITFDKSVQLVNTQNSLNAYRFIIDYCETHPEAAEMMKEEFNLCKEIVNLLPVKINKLRLELMDK</sequence>
<evidence type="ECO:0000256" key="3">
    <source>
        <dbReference type="ARBA" id="ARBA00016840"/>
    </source>
</evidence>
<dbReference type="InterPro" id="IPR022083">
    <property type="entry name" value="KBP"/>
</dbReference>
<dbReference type="Gene3D" id="1.25.40.10">
    <property type="entry name" value="Tetratricopeptide repeat domain"/>
    <property type="match status" value="1"/>
</dbReference>
<keyword evidence="4" id="KW-0963">Cytoplasm</keyword>
<evidence type="ECO:0000313" key="8">
    <source>
        <dbReference type="RefSeq" id="XP_015189110.1"/>
    </source>
</evidence>
<dbReference type="PANTHER" id="PTHR46321:SF1">
    <property type="entry name" value="KIF-BINDING PROTEIN"/>
    <property type="match status" value="1"/>
</dbReference>
<comment type="similarity">
    <text evidence="2">Belongs to the KIF-binding protein family.</text>
</comment>
<evidence type="ECO:0000256" key="2">
    <source>
        <dbReference type="ARBA" id="ARBA00010305"/>
    </source>
</evidence>
<dbReference type="RefSeq" id="XP_015189110.1">
    <property type="nucleotide sequence ID" value="XM_015333624.1"/>
</dbReference>
<organism evidence="7 8">
    <name type="scientific">Polistes dominula</name>
    <name type="common">European paper wasp</name>
    <name type="synonym">Vespa dominula</name>
    <dbReference type="NCBI Taxonomy" id="743375"/>
    <lineage>
        <taxon>Eukaryota</taxon>
        <taxon>Metazoa</taxon>
        <taxon>Ecdysozoa</taxon>
        <taxon>Arthropoda</taxon>
        <taxon>Hexapoda</taxon>
        <taxon>Insecta</taxon>
        <taxon>Pterygota</taxon>
        <taxon>Neoptera</taxon>
        <taxon>Endopterygota</taxon>
        <taxon>Hymenoptera</taxon>
        <taxon>Apocrita</taxon>
        <taxon>Aculeata</taxon>
        <taxon>Vespoidea</taxon>
        <taxon>Vespidae</taxon>
        <taxon>Polistinae</taxon>
        <taxon>Polistini</taxon>
        <taxon>Polistes</taxon>
    </lineage>
</organism>
<dbReference type="PANTHER" id="PTHR46321">
    <property type="entry name" value="KIF1-BINDING PROTEIN"/>
    <property type="match status" value="1"/>
</dbReference>
<evidence type="ECO:0000256" key="5">
    <source>
        <dbReference type="ARBA" id="ARBA00023212"/>
    </source>
</evidence>
<name>A0ABM1J9H2_POLDO</name>
<proteinExistence type="inferred from homology"/>
<dbReference type="Pfam" id="PF12309">
    <property type="entry name" value="KBP_C"/>
    <property type="match status" value="1"/>
</dbReference>
<gene>
    <name evidence="8" type="primary">LOC107073135</name>
</gene>